<dbReference type="RefSeq" id="WP_105040903.1">
    <property type="nucleotide sequence ID" value="NZ_PPSL01000006.1"/>
</dbReference>
<comment type="caution">
    <text evidence="3">The sequence shown here is derived from an EMBL/GenBank/DDBJ whole genome shotgun (WGS) entry which is preliminary data.</text>
</comment>
<dbReference type="OrthoDB" id="1521716at2"/>
<evidence type="ECO:0000259" key="2">
    <source>
        <dbReference type="Pfam" id="PF18962"/>
    </source>
</evidence>
<evidence type="ECO:0000313" key="3">
    <source>
        <dbReference type="EMBL" id="PQJ09453.1"/>
    </source>
</evidence>
<feature type="signal peptide" evidence="1">
    <location>
        <begin position="1"/>
        <end position="20"/>
    </location>
</feature>
<proteinExistence type="predicted"/>
<feature type="chain" id="PRO_5015572620" description="Secretion system C-terminal sorting domain-containing protein" evidence="1">
    <location>
        <begin position="21"/>
        <end position="625"/>
    </location>
</feature>
<dbReference type="EMBL" id="PPSL01000006">
    <property type="protein sequence ID" value="PQJ09453.1"/>
    <property type="molecule type" value="Genomic_DNA"/>
</dbReference>
<evidence type="ECO:0000313" key="4">
    <source>
        <dbReference type="Proteomes" id="UP000239872"/>
    </source>
</evidence>
<keyword evidence="4" id="KW-1185">Reference proteome</keyword>
<gene>
    <name evidence="3" type="ORF">CJD36_019625</name>
</gene>
<sequence>MKKFLLASSLLLSCIGTSMAYTTNVIQDSIATDTHWTCDQQYLLKGYVYVTAGHTLTIDSGVIIKGDKITKGALIIERGAKIMAMGTLMHPIVFTSNQAPGNRSYGDWGGVIVCGQAPVNWTAGQAQVEGGPRSFYGGVNPNDNSGVMTYCRIEFGGIAFSPNNEVNGLTFCGVGNATVVNHIQVSYSGDDSYEFFGGTVNTKNMVAFGTWDDDYDTDNGYAGMNQFIVAVRDAGAADQSGSKAFESDSYLSGTVSGLAGDTTKVNRSIFCNATLVGPLNSPAFTGADPNYVAGVHLRRGSAMSVLNSLILGWPCAVLVDESSSSYGSTVANIGNGILQFRNNIIAGTANTSFNKDVVFVKDGARSLTPTTANSDTTATGTDWSVLAGGVNLGPITWFKNPAYKNKSYSTVSGGVQLGNPFNLANPVLVPNSTSPIVYSSVHYPSWATGVNDVFDPTMPLNYDTTSPATYNVPGFAPDFVNSKASNPFFTNVNYVGAFARTGINDNWMNGWCNFDPLNTDYDVTCYTVDPTVGVNDVYSNMGSIKVYPNPAQSQATVSLDIKASSSVKIVILDRTGAVVKEVFNGTSATGTQSYQFSTTDMANGMYVISALVNGKQSITKLSVMN</sequence>
<dbReference type="Proteomes" id="UP000239872">
    <property type="component" value="Unassembled WGS sequence"/>
</dbReference>
<accession>A0A2S7SRB7</accession>
<dbReference type="AlphaFoldDB" id="A0A2S7SRB7"/>
<dbReference type="Pfam" id="PF18962">
    <property type="entry name" value="Por_Secre_tail"/>
    <property type="match status" value="1"/>
</dbReference>
<dbReference type="PANTHER" id="PTHR41339">
    <property type="entry name" value="LIPL48"/>
    <property type="match status" value="1"/>
</dbReference>
<dbReference type="NCBIfam" id="TIGR04183">
    <property type="entry name" value="Por_Secre_tail"/>
    <property type="match status" value="1"/>
</dbReference>
<keyword evidence="1" id="KW-0732">Signal</keyword>
<dbReference type="PANTHER" id="PTHR41339:SF1">
    <property type="entry name" value="SECRETED PROTEIN"/>
    <property type="match status" value="1"/>
</dbReference>
<reference evidence="3 4" key="1">
    <citation type="submission" date="2018-01" db="EMBL/GenBank/DDBJ databases">
        <title>A novel member of the phylum Bacteroidetes isolated from glacier ice.</title>
        <authorList>
            <person name="Liu Q."/>
            <person name="Xin Y.-H."/>
        </authorList>
    </citation>
    <scope>NUCLEOTIDE SEQUENCE [LARGE SCALE GENOMIC DNA]</scope>
    <source>
        <strain evidence="3 4">RB1R16</strain>
    </source>
</reference>
<name>A0A2S7SRB7_9BACT</name>
<evidence type="ECO:0000256" key="1">
    <source>
        <dbReference type="SAM" id="SignalP"/>
    </source>
</evidence>
<organism evidence="3 4">
    <name type="scientific">Flavipsychrobacter stenotrophus</name>
    <dbReference type="NCBI Taxonomy" id="2077091"/>
    <lineage>
        <taxon>Bacteria</taxon>
        <taxon>Pseudomonadati</taxon>
        <taxon>Bacteroidota</taxon>
        <taxon>Chitinophagia</taxon>
        <taxon>Chitinophagales</taxon>
        <taxon>Chitinophagaceae</taxon>
        <taxon>Flavipsychrobacter</taxon>
    </lineage>
</organism>
<dbReference type="InterPro" id="IPR026444">
    <property type="entry name" value="Secre_tail"/>
</dbReference>
<protein>
    <recommendedName>
        <fullName evidence="2">Secretion system C-terminal sorting domain-containing protein</fullName>
    </recommendedName>
</protein>
<feature type="domain" description="Secretion system C-terminal sorting" evidence="2">
    <location>
        <begin position="546"/>
        <end position="622"/>
    </location>
</feature>